<dbReference type="AlphaFoldDB" id="A0A3A1Y319"/>
<evidence type="ECO:0000256" key="3">
    <source>
        <dbReference type="ARBA" id="ARBA00009409"/>
    </source>
</evidence>
<keyword evidence="14" id="KW-0326">Glycosidase</keyword>
<keyword evidence="18" id="KW-1185">Reference proteome</keyword>
<protein>
    <submittedName>
        <fullName evidence="17">DNA-formamidopyrimidine glycosylase</fullName>
    </submittedName>
</protein>
<dbReference type="SUPFAM" id="SSF81624">
    <property type="entry name" value="N-terminal domain of MutM-like DNA repair proteins"/>
    <property type="match status" value="1"/>
</dbReference>
<keyword evidence="7" id="KW-0863">Zinc-finger</keyword>
<dbReference type="Pfam" id="PF06831">
    <property type="entry name" value="H2TH"/>
    <property type="match status" value="1"/>
</dbReference>
<name>A0A3A1Y319_9GAMM</name>
<evidence type="ECO:0000256" key="5">
    <source>
        <dbReference type="ARBA" id="ARBA00022723"/>
    </source>
</evidence>
<dbReference type="CDD" id="cd08966">
    <property type="entry name" value="EcFpg-like_N"/>
    <property type="match status" value="1"/>
</dbReference>
<evidence type="ECO:0000256" key="15">
    <source>
        <dbReference type="ARBA" id="ARBA00044632"/>
    </source>
</evidence>
<dbReference type="NCBIfam" id="TIGR00577">
    <property type="entry name" value="fpg"/>
    <property type="match status" value="1"/>
</dbReference>
<evidence type="ECO:0000256" key="2">
    <source>
        <dbReference type="ARBA" id="ARBA00001947"/>
    </source>
</evidence>
<keyword evidence="12" id="KW-0456">Lyase</keyword>
<accession>A0A3A1Y319</accession>
<organism evidence="17 18">
    <name type="scientific">Psittacicella melopsittaci</name>
    <dbReference type="NCBI Taxonomy" id="2028576"/>
    <lineage>
        <taxon>Bacteria</taxon>
        <taxon>Pseudomonadati</taxon>
        <taxon>Pseudomonadota</taxon>
        <taxon>Gammaproteobacteria</taxon>
        <taxon>Pasteurellales</taxon>
        <taxon>Psittacicellaceae</taxon>
        <taxon>Psittacicella</taxon>
    </lineage>
</organism>
<dbReference type="GO" id="GO:0003684">
    <property type="term" value="F:damaged DNA binding"/>
    <property type="evidence" value="ECO:0007669"/>
    <property type="project" value="InterPro"/>
</dbReference>
<keyword evidence="11" id="KW-0234">DNA repair</keyword>
<dbReference type="OrthoDB" id="9800855at2"/>
<comment type="catalytic activity">
    <reaction evidence="1">
        <text>Hydrolysis of DNA containing ring-opened 7-methylguanine residues, releasing 2,6-diamino-4-hydroxy-5-(N-methyl)formamidopyrimidine.</text>
        <dbReference type="EC" id="3.2.2.23"/>
    </reaction>
</comment>
<keyword evidence="6" id="KW-0227">DNA damage</keyword>
<comment type="cofactor">
    <cofactor evidence="2">
        <name>Zn(2+)</name>
        <dbReference type="ChEBI" id="CHEBI:29105"/>
    </cofactor>
</comment>
<evidence type="ECO:0000259" key="16">
    <source>
        <dbReference type="PROSITE" id="PS51068"/>
    </source>
</evidence>
<feature type="domain" description="Formamidopyrimidine-DNA glycosylase catalytic" evidence="16">
    <location>
        <begin position="2"/>
        <end position="112"/>
    </location>
</feature>
<dbReference type="Gene3D" id="1.10.8.50">
    <property type="match status" value="1"/>
</dbReference>
<dbReference type="InterPro" id="IPR035937">
    <property type="entry name" value="FPG_N"/>
</dbReference>
<dbReference type="SMART" id="SM01232">
    <property type="entry name" value="H2TH"/>
    <property type="match status" value="1"/>
</dbReference>
<dbReference type="InterPro" id="IPR020629">
    <property type="entry name" value="FPG_Glyclase"/>
</dbReference>
<dbReference type="PROSITE" id="PS51068">
    <property type="entry name" value="FPG_CAT"/>
    <property type="match status" value="1"/>
</dbReference>
<evidence type="ECO:0000313" key="17">
    <source>
        <dbReference type="EMBL" id="RIY31689.1"/>
    </source>
</evidence>
<keyword evidence="13" id="KW-0511">Multifunctional enzyme</keyword>
<dbReference type="Gene3D" id="3.20.190.10">
    <property type="entry name" value="MutM-like, N-terminal"/>
    <property type="match status" value="1"/>
</dbReference>
<dbReference type="NCBIfam" id="NF002211">
    <property type="entry name" value="PRK01103.1"/>
    <property type="match status" value="1"/>
</dbReference>
<comment type="subunit">
    <text evidence="4">Monomer.</text>
</comment>
<gene>
    <name evidence="17" type="ORF">CJP74_06720</name>
</gene>
<evidence type="ECO:0000256" key="10">
    <source>
        <dbReference type="ARBA" id="ARBA00023125"/>
    </source>
</evidence>
<evidence type="ECO:0000256" key="14">
    <source>
        <dbReference type="ARBA" id="ARBA00023295"/>
    </source>
</evidence>
<keyword evidence="10" id="KW-0238">DNA-binding</keyword>
<evidence type="ECO:0000256" key="6">
    <source>
        <dbReference type="ARBA" id="ARBA00022763"/>
    </source>
</evidence>
<dbReference type="PANTHER" id="PTHR22993:SF9">
    <property type="entry name" value="FORMAMIDOPYRIMIDINE-DNA GLYCOSYLASE"/>
    <property type="match status" value="1"/>
</dbReference>
<evidence type="ECO:0000256" key="12">
    <source>
        <dbReference type="ARBA" id="ARBA00023239"/>
    </source>
</evidence>
<dbReference type="FunFam" id="1.10.8.50:FF:000003">
    <property type="entry name" value="Formamidopyrimidine-DNA glycosylase"/>
    <property type="match status" value="1"/>
</dbReference>
<keyword evidence="9" id="KW-0862">Zinc</keyword>
<dbReference type="GO" id="GO:0008270">
    <property type="term" value="F:zinc ion binding"/>
    <property type="evidence" value="ECO:0007669"/>
    <property type="project" value="UniProtKB-KW"/>
</dbReference>
<evidence type="ECO:0000256" key="11">
    <source>
        <dbReference type="ARBA" id="ARBA00023204"/>
    </source>
</evidence>
<evidence type="ECO:0000256" key="4">
    <source>
        <dbReference type="ARBA" id="ARBA00011245"/>
    </source>
</evidence>
<dbReference type="GO" id="GO:0034039">
    <property type="term" value="F:8-oxo-7,8-dihydroguanine DNA N-glycosylase activity"/>
    <property type="evidence" value="ECO:0007669"/>
    <property type="project" value="TreeGrafter"/>
</dbReference>
<proteinExistence type="inferred from homology"/>
<comment type="catalytic activity">
    <reaction evidence="15">
        <text>2'-deoxyribonucleotide-(2'-deoxyribose 5'-phosphate)-2'-deoxyribonucleotide-DNA = a 3'-end 2'-deoxyribonucleotide-(2,3-dehydro-2,3-deoxyribose 5'-phosphate)-DNA + a 5'-end 5'-phospho-2'-deoxyribonucleoside-DNA + H(+)</text>
        <dbReference type="Rhea" id="RHEA:66592"/>
        <dbReference type="Rhea" id="RHEA-COMP:13180"/>
        <dbReference type="Rhea" id="RHEA-COMP:16897"/>
        <dbReference type="Rhea" id="RHEA-COMP:17067"/>
        <dbReference type="ChEBI" id="CHEBI:15378"/>
        <dbReference type="ChEBI" id="CHEBI:136412"/>
        <dbReference type="ChEBI" id="CHEBI:157695"/>
        <dbReference type="ChEBI" id="CHEBI:167181"/>
        <dbReference type="EC" id="4.2.99.18"/>
    </reaction>
</comment>
<comment type="caution">
    <text evidence="17">The sequence shown here is derived from an EMBL/GenBank/DDBJ whole genome shotgun (WGS) entry which is preliminary data.</text>
</comment>
<dbReference type="SUPFAM" id="SSF46946">
    <property type="entry name" value="S13-like H2TH domain"/>
    <property type="match status" value="1"/>
</dbReference>
<evidence type="ECO:0000256" key="7">
    <source>
        <dbReference type="ARBA" id="ARBA00022771"/>
    </source>
</evidence>
<dbReference type="GO" id="GO:0006284">
    <property type="term" value="P:base-excision repair"/>
    <property type="evidence" value="ECO:0007669"/>
    <property type="project" value="InterPro"/>
</dbReference>
<dbReference type="InterPro" id="IPR015886">
    <property type="entry name" value="H2TH_FPG"/>
</dbReference>
<keyword evidence="8" id="KW-0378">Hydrolase</keyword>
<dbReference type="Proteomes" id="UP000266258">
    <property type="component" value="Unassembled WGS sequence"/>
</dbReference>
<sequence>MPELPEVETTVRGIKPLVLSQKISQIKINNSKCRLVPGQDLLDQVGTTVEDVFRRAKYICLKNAKGYIVIHLGMSGNLKVVKQDIPLLKHDHVQIQFSNGTELRYNDHRRFGGVTFIPQDQFAEHELFAKNGPDALSDEFNAAYLAKFVAKKTKRPIKLVLMDNAVVVGVGNIYANESLYECNINPCTFICDLKLNQFEELVACIKKTLQASIAVGGTTLKDFEQPDGKPGYFAQSLKCYGKEGEYNQEFDDYFVRIELGGRSSFVLPKKQPAVGQGKEKFAQLLQNAKKVL</sequence>
<evidence type="ECO:0000256" key="1">
    <source>
        <dbReference type="ARBA" id="ARBA00001668"/>
    </source>
</evidence>
<evidence type="ECO:0000256" key="8">
    <source>
        <dbReference type="ARBA" id="ARBA00022801"/>
    </source>
</evidence>
<dbReference type="PANTHER" id="PTHR22993">
    <property type="entry name" value="FORMAMIDOPYRIMIDINE-DNA GLYCOSYLASE"/>
    <property type="match status" value="1"/>
</dbReference>
<dbReference type="GO" id="GO:0140078">
    <property type="term" value="F:class I DNA-(apurinic or apyrimidinic site) endonuclease activity"/>
    <property type="evidence" value="ECO:0007669"/>
    <property type="project" value="UniProtKB-EC"/>
</dbReference>
<reference evidence="17 18" key="1">
    <citation type="submission" date="2017-08" db="EMBL/GenBank/DDBJ databases">
        <title>Reclassification of Bisgaard taxon 37 and 44.</title>
        <authorList>
            <person name="Christensen H."/>
        </authorList>
    </citation>
    <scope>NUCLEOTIDE SEQUENCE [LARGE SCALE GENOMIC DNA]</scope>
    <source>
        <strain evidence="17 18">B96_4</strain>
    </source>
</reference>
<comment type="similarity">
    <text evidence="3">Belongs to the FPG family.</text>
</comment>
<keyword evidence="5" id="KW-0479">Metal-binding</keyword>
<evidence type="ECO:0000313" key="18">
    <source>
        <dbReference type="Proteomes" id="UP000266258"/>
    </source>
</evidence>
<dbReference type="SMART" id="SM00898">
    <property type="entry name" value="Fapy_DNA_glyco"/>
    <property type="match status" value="1"/>
</dbReference>
<dbReference type="InterPro" id="IPR010979">
    <property type="entry name" value="Ribosomal_uS13-like_H2TH"/>
</dbReference>
<evidence type="ECO:0000256" key="13">
    <source>
        <dbReference type="ARBA" id="ARBA00023268"/>
    </source>
</evidence>
<evidence type="ECO:0000256" key="9">
    <source>
        <dbReference type="ARBA" id="ARBA00022833"/>
    </source>
</evidence>
<dbReference type="EMBL" id="NRJH01000057">
    <property type="protein sequence ID" value="RIY31689.1"/>
    <property type="molecule type" value="Genomic_DNA"/>
</dbReference>
<dbReference type="RefSeq" id="WP_119497568.1">
    <property type="nucleotide sequence ID" value="NZ_NRJH01000057.1"/>
</dbReference>
<dbReference type="InterPro" id="IPR012319">
    <property type="entry name" value="FPG_cat"/>
</dbReference>
<dbReference type="Pfam" id="PF01149">
    <property type="entry name" value="Fapy_DNA_glyco"/>
    <property type="match status" value="1"/>
</dbReference>